<feature type="signal peptide" evidence="2">
    <location>
        <begin position="1"/>
        <end position="28"/>
    </location>
</feature>
<evidence type="ECO:0000313" key="3">
    <source>
        <dbReference type="EMBL" id="KAF1840930.1"/>
    </source>
</evidence>
<dbReference type="GeneID" id="63849449"/>
<evidence type="ECO:0000313" key="4">
    <source>
        <dbReference type="Proteomes" id="UP000800039"/>
    </source>
</evidence>
<evidence type="ECO:0000256" key="2">
    <source>
        <dbReference type="SAM" id="SignalP"/>
    </source>
</evidence>
<evidence type="ECO:0000256" key="1">
    <source>
        <dbReference type="SAM" id="MobiDB-lite"/>
    </source>
</evidence>
<sequence>MTHRPLVTNLILFDLNFLLNLIVDPFAATFRDEGLSDDYFYPFRPNMRVTKCTESTKVTVSLHQRNQLPKAATHTLIQDTDDPSSDSEHSAASTSPLEDCAMRGEVAQGQNVSNFCEESKASPASVRLPYVALDPEAMKWLPWSNDPANLYLSVYFNATVPNLSAEFNVGGLRPVVKEDDSDMFILQDAKNYFYFWEAWDGRLLRVKDTWTEGFDSNEEIIENLIIYQSFVERDAVVVDNDRKEDSRRTK</sequence>
<proteinExistence type="predicted"/>
<dbReference type="Proteomes" id="UP000800039">
    <property type="component" value="Unassembled WGS sequence"/>
</dbReference>
<comment type="caution">
    <text evidence="3">The sequence shown here is derived from an EMBL/GenBank/DDBJ whole genome shotgun (WGS) entry which is preliminary data.</text>
</comment>
<accession>A0A9P4G8E3</accession>
<dbReference type="EMBL" id="ML976619">
    <property type="protein sequence ID" value="KAF1840930.1"/>
    <property type="molecule type" value="Genomic_DNA"/>
</dbReference>
<keyword evidence="2" id="KW-0732">Signal</keyword>
<keyword evidence="4" id="KW-1185">Reference proteome</keyword>
<feature type="region of interest" description="Disordered" evidence="1">
    <location>
        <begin position="77"/>
        <end position="98"/>
    </location>
</feature>
<dbReference type="AlphaFoldDB" id="A0A9P4G8E3"/>
<organism evidence="3 4">
    <name type="scientific">Cucurbitaria berberidis CBS 394.84</name>
    <dbReference type="NCBI Taxonomy" id="1168544"/>
    <lineage>
        <taxon>Eukaryota</taxon>
        <taxon>Fungi</taxon>
        <taxon>Dikarya</taxon>
        <taxon>Ascomycota</taxon>
        <taxon>Pezizomycotina</taxon>
        <taxon>Dothideomycetes</taxon>
        <taxon>Pleosporomycetidae</taxon>
        <taxon>Pleosporales</taxon>
        <taxon>Pleosporineae</taxon>
        <taxon>Cucurbitariaceae</taxon>
        <taxon>Cucurbitaria</taxon>
    </lineage>
</organism>
<dbReference type="RefSeq" id="XP_040783493.1">
    <property type="nucleotide sequence ID" value="XM_040932198.1"/>
</dbReference>
<gene>
    <name evidence="3" type="ORF">K460DRAFT_359473</name>
</gene>
<feature type="chain" id="PRO_5040324121" evidence="2">
    <location>
        <begin position="29"/>
        <end position="250"/>
    </location>
</feature>
<dbReference type="OrthoDB" id="5055014at2759"/>
<reference evidence="3" key="1">
    <citation type="submission" date="2020-01" db="EMBL/GenBank/DDBJ databases">
        <authorList>
            <consortium name="DOE Joint Genome Institute"/>
            <person name="Haridas S."/>
            <person name="Albert R."/>
            <person name="Binder M."/>
            <person name="Bloem J."/>
            <person name="Labutti K."/>
            <person name="Salamov A."/>
            <person name="Andreopoulos B."/>
            <person name="Baker S.E."/>
            <person name="Barry K."/>
            <person name="Bills G."/>
            <person name="Bluhm B.H."/>
            <person name="Cannon C."/>
            <person name="Castanera R."/>
            <person name="Culley D.E."/>
            <person name="Daum C."/>
            <person name="Ezra D."/>
            <person name="Gonzalez J.B."/>
            <person name="Henrissat B."/>
            <person name="Kuo A."/>
            <person name="Liang C."/>
            <person name="Lipzen A."/>
            <person name="Lutzoni F."/>
            <person name="Magnuson J."/>
            <person name="Mondo S."/>
            <person name="Nolan M."/>
            <person name="Ohm R."/>
            <person name="Pangilinan J."/>
            <person name="Park H.-J."/>
            <person name="Ramirez L."/>
            <person name="Alfaro M."/>
            <person name="Sun H."/>
            <person name="Tritt A."/>
            <person name="Yoshinaga Y."/>
            <person name="Zwiers L.-H."/>
            <person name="Turgeon B.G."/>
            <person name="Goodwin S.B."/>
            <person name="Spatafora J.W."/>
            <person name="Crous P.W."/>
            <person name="Grigoriev I.V."/>
        </authorList>
    </citation>
    <scope>NUCLEOTIDE SEQUENCE</scope>
    <source>
        <strain evidence="3">CBS 394.84</strain>
    </source>
</reference>
<protein>
    <submittedName>
        <fullName evidence="3">Uncharacterized protein</fullName>
    </submittedName>
</protein>
<name>A0A9P4G8E3_9PLEO</name>